<keyword evidence="5" id="KW-0812">Transmembrane</keyword>
<sequence>MVKLTLLGLVKVLLIMSTLSCYLLLRHAMQDKPAHVVQWIERSVKSVDMPMQRNFDEQLLPSCTSGNELGVPPFVRDTKCTNCSHLTCQALLSGTNGSIYTEARAFMKTHKLTIPPDTYYRNIARDCFKFKTVLGYRMRPASAEEANFSIAFNLLIHTDLGQVERLLRTIYHPQNSYCIHIDAKAKPAMRDAIHAIAACFDNVFVASKLERVVYAGFTRLQADINCMRDQVKVHTRWRYLINVAGQAFPLRTNLELVRILKLYNGYNDIEALYRRTIRRRINYEWNETESKGMVKTGQKKGPPPHNIEIVRGSAYGVFSRAFVEFVLTDQKAIDLLEWSRTSYSPDEHYWSTLHHTYVNPHLDTPGAFSGRPDSKPWLAAFALWGGHDKCHGMWRHGSCVFGIEDLPFLVARRELFANKLYSTMEPLALICLEAWIRHKEVCPPKVDYDFYAKLPFTKKAS</sequence>
<evidence type="ECO:0008006" key="13">
    <source>
        <dbReference type="Google" id="ProtNLM"/>
    </source>
</evidence>
<organism evidence="11 12">
    <name type="scientific">Ridgeia piscesae</name>
    <name type="common">Tubeworm</name>
    <dbReference type="NCBI Taxonomy" id="27915"/>
    <lineage>
        <taxon>Eukaryota</taxon>
        <taxon>Metazoa</taxon>
        <taxon>Spiralia</taxon>
        <taxon>Lophotrochozoa</taxon>
        <taxon>Annelida</taxon>
        <taxon>Polychaeta</taxon>
        <taxon>Sedentaria</taxon>
        <taxon>Canalipalpata</taxon>
        <taxon>Sabellida</taxon>
        <taxon>Siboglinidae</taxon>
        <taxon>Ridgeia</taxon>
    </lineage>
</organism>
<evidence type="ECO:0000313" key="11">
    <source>
        <dbReference type="EMBL" id="KAK2169353.1"/>
    </source>
</evidence>
<evidence type="ECO:0000256" key="3">
    <source>
        <dbReference type="ARBA" id="ARBA00022676"/>
    </source>
</evidence>
<reference evidence="11" key="1">
    <citation type="journal article" date="2023" name="Mol. Biol. Evol.">
        <title>Third-Generation Sequencing Reveals the Adaptive Role of the Epigenome in Three Deep-Sea Polychaetes.</title>
        <authorList>
            <person name="Perez M."/>
            <person name="Aroh O."/>
            <person name="Sun Y."/>
            <person name="Lan Y."/>
            <person name="Juniper S.K."/>
            <person name="Young C.R."/>
            <person name="Angers B."/>
            <person name="Qian P.Y."/>
        </authorList>
    </citation>
    <scope>NUCLEOTIDE SEQUENCE</scope>
    <source>
        <strain evidence="11">R07B-5</strain>
    </source>
</reference>
<comment type="subcellular location">
    <subcellularLocation>
        <location evidence="1">Membrane</location>
        <topology evidence="1">Single-pass type II membrane protein</topology>
    </subcellularLocation>
</comment>
<keyword evidence="3" id="KW-0328">Glycosyltransferase</keyword>
<evidence type="ECO:0000256" key="2">
    <source>
        <dbReference type="ARBA" id="ARBA00004922"/>
    </source>
</evidence>
<evidence type="ECO:0000256" key="8">
    <source>
        <dbReference type="ARBA" id="ARBA00023136"/>
    </source>
</evidence>
<evidence type="ECO:0000256" key="4">
    <source>
        <dbReference type="ARBA" id="ARBA00022679"/>
    </source>
</evidence>
<comment type="caution">
    <text evidence="11">The sequence shown here is derived from an EMBL/GenBank/DDBJ whole genome shotgun (WGS) entry which is preliminary data.</text>
</comment>
<evidence type="ECO:0000256" key="1">
    <source>
        <dbReference type="ARBA" id="ARBA00004606"/>
    </source>
</evidence>
<accession>A0AAD9KCX1</accession>
<keyword evidence="9" id="KW-0325">Glycoprotein</keyword>
<evidence type="ECO:0000256" key="7">
    <source>
        <dbReference type="ARBA" id="ARBA00022989"/>
    </source>
</evidence>
<dbReference type="Proteomes" id="UP001209878">
    <property type="component" value="Unassembled WGS sequence"/>
</dbReference>
<dbReference type="PANTHER" id="PTHR19297:SF181">
    <property type="entry name" value="PROTEIN XYLOSYLTRANSFERASE"/>
    <property type="match status" value="1"/>
</dbReference>
<comment type="similarity">
    <text evidence="10">Belongs to the glycosyltransferase 14 family.</text>
</comment>
<dbReference type="GO" id="GO:0016020">
    <property type="term" value="C:membrane"/>
    <property type="evidence" value="ECO:0007669"/>
    <property type="project" value="UniProtKB-SubCell"/>
</dbReference>
<name>A0AAD9KCX1_RIDPI</name>
<protein>
    <recommendedName>
        <fullName evidence="13">Beta-1,3-galactosyl-O-glycosyl-glycoprotein beta-1,6-N-acetylglucosaminyltransferase</fullName>
    </recommendedName>
</protein>
<dbReference type="PANTHER" id="PTHR19297">
    <property type="entry name" value="GLYCOSYLTRANSFERASE 14 FAMILY MEMBER"/>
    <property type="match status" value="1"/>
</dbReference>
<evidence type="ECO:0000256" key="6">
    <source>
        <dbReference type="ARBA" id="ARBA00022968"/>
    </source>
</evidence>
<dbReference type="AlphaFoldDB" id="A0AAD9KCX1"/>
<dbReference type="InterPro" id="IPR003406">
    <property type="entry name" value="Glyco_trans_14"/>
</dbReference>
<dbReference type="Pfam" id="PF02485">
    <property type="entry name" value="Branch"/>
    <property type="match status" value="1"/>
</dbReference>
<evidence type="ECO:0000256" key="10">
    <source>
        <dbReference type="ARBA" id="ARBA00038150"/>
    </source>
</evidence>
<evidence type="ECO:0000256" key="5">
    <source>
        <dbReference type="ARBA" id="ARBA00022692"/>
    </source>
</evidence>
<keyword evidence="7" id="KW-1133">Transmembrane helix</keyword>
<keyword evidence="4" id="KW-0808">Transferase</keyword>
<dbReference type="GO" id="GO:0008375">
    <property type="term" value="F:acetylglucosaminyltransferase activity"/>
    <property type="evidence" value="ECO:0007669"/>
    <property type="project" value="TreeGrafter"/>
</dbReference>
<evidence type="ECO:0000256" key="9">
    <source>
        <dbReference type="ARBA" id="ARBA00023180"/>
    </source>
</evidence>
<keyword evidence="12" id="KW-1185">Reference proteome</keyword>
<comment type="pathway">
    <text evidence="2">Protein modification; protein glycosylation.</text>
</comment>
<proteinExistence type="inferred from homology"/>
<evidence type="ECO:0000313" key="12">
    <source>
        <dbReference type="Proteomes" id="UP001209878"/>
    </source>
</evidence>
<keyword evidence="6" id="KW-0735">Signal-anchor</keyword>
<keyword evidence="8" id="KW-0472">Membrane</keyword>
<dbReference type="EMBL" id="JAODUO010001192">
    <property type="protein sequence ID" value="KAK2169353.1"/>
    <property type="molecule type" value="Genomic_DNA"/>
</dbReference>
<gene>
    <name evidence="11" type="ORF">NP493_1194g00009</name>
</gene>